<feature type="transmembrane region" description="Helical" evidence="1">
    <location>
        <begin position="261"/>
        <end position="279"/>
    </location>
</feature>
<dbReference type="Proteomes" id="UP001215712">
    <property type="component" value="Unassembled WGS sequence"/>
</dbReference>
<organism evidence="2 3">
    <name type="scientific">Penicillium malachiteum</name>
    <dbReference type="NCBI Taxonomy" id="1324776"/>
    <lineage>
        <taxon>Eukaryota</taxon>
        <taxon>Fungi</taxon>
        <taxon>Dikarya</taxon>
        <taxon>Ascomycota</taxon>
        <taxon>Pezizomycotina</taxon>
        <taxon>Eurotiomycetes</taxon>
        <taxon>Eurotiomycetidae</taxon>
        <taxon>Eurotiales</taxon>
        <taxon>Aspergillaceae</taxon>
        <taxon>Penicillium</taxon>
    </lineage>
</organism>
<reference evidence="2" key="1">
    <citation type="journal article" date="2023" name="IMA Fungus">
        <title>Comparative genomic study of the Penicillium genus elucidates a diverse pangenome and 15 lateral gene transfer events.</title>
        <authorList>
            <person name="Petersen C."/>
            <person name="Sorensen T."/>
            <person name="Nielsen M.R."/>
            <person name="Sondergaard T.E."/>
            <person name="Sorensen J.L."/>
            <person name="Fitzpatrick D.A."/>
            <person name="Frisvad J.C."/>
            <person name="Nielsen K.L."/>
        </authorList>
    </citation>
    <scope>NUCLEOTIDE SEQUENCE</scope>
    <source>
        <strain evidence="2">IBT 17514</strain>
    </source>
</reference>
<accession>A0AAD6MYH6</accession>
<protein>
    <submittedName>
        <fullName evidence="2">Uncharacterized protein</fullName>
    </submittedName>
</protein>
<name>A0AAD6MYH6_9EURO</name>
<dbReference type="AlphaFoldDB" id="A0AAD6MYH6"/>
<comment type="caution">
    <text evidence="2">The sequence shown here is derived from an EMBL/GenBank/DDBJ whole genome shotgun (WGS) entry which is preliminary data.</text>
</comment>
<reference evidence="2" key="2">
    <citation type="submission" date="2023-01" db="EMBL/GenBank/DDBJ databases">
        <authorList>
            <person name="Petersen C."/>
        </authorList>
    </citation>
    <scope>NUCLEOTIDE SEQUENCE</scope>
    <source>
        <strain evidence="2">IBT 17514</strain>
    </source>
</reference>
<keyword evidence="1" id="KW-0472">Membrane</keyword>
<evidence type="ECO:0000256" key="1">
    <source>
        <dbReference type="SAM" id="Phobius"/>
    </source>
</evidence>
<sequence>MAPRLLFQRASATIQQNEPPAIEFSAQWKNPSDVFSVLLILGGDVINRALAQLAGSGICPVAFSFGWVAYAISAVSAAVGENRLMPEPDCTCKVINAKSRYERENTSWIIGRVVRDFESWRDPKIGKALDAMLEQKWIENKQRAESENPGSGLAIPKPSQGGLCVSIYQAGDPEPGHQGRDMAYWSGLAVAVLQLAIAAIPCGIWGRLGHYLDHDKTFVLVRGNGSQHAIVIRCHGRGLDLEDLAAGPLNVDVHTTTSTRVTVVALAFLWIALLITASGIQENTWFLLAVGGLGILQNLFAAGQARDPAAFGMPLIFENVIVETKAMNTLYKVEEEYPGVGRSMVDTFFPGHLRPEEKKMWEMYEAAAAASKRLSNHNNNQIIERR</sequence>
<evidence type="ECO:0000313" key="2">
    <source>
        <dbReference type="EMBL" id="KAJ5733528.1"/>
    </source>
</evidence>
<evidence type="ECO:0000313" key="3">
    <source>
        <dbReference type="Proteomes" id="UP001215712"/>
    </source>
</evidence>
<keyword evidence="1" id="KW-0812">Transmembrane</keyword>
<gene>
    <name evidence="2" type="ORF">N7493_002314</name>
</gene>
<keyword evidence="3" id="KW-1185">Reference proteome</keyword>
<proteinExistence type="predicted"/>
<keyword evidence="1" id="KW-1133">Transmembrane helix</keyword>
<dbReference type="EMBL" id="JAQJAN010000003">
    <property type="protein sequence ID" value="KAJ5733528.1"/>
    <property type="molecule type" value="Genomic_DNA"/>
</dbReference>
<feature type="transmembrane region" description="Helical" evidence="1">
    <location>
        <begin position="182"/>
        <end position="206"/>
    </location>
</feature>
<feature type="transmembrane region" description="Helical" evidence="1">
    <location>
        <begin position="285"/>
        <end position="303"/>
    </location>
</feature>